<accession>A0A1R4HK72</accession>
<keyword evidence="2" id="KW-1185">Reference proteome</keyword>
<proteinExistence type="predicted"/>
<evidence type="ECO:0000313" key="2">
    <source>
        <dbReference type="Proteomes" id="UP000195667"/>
    </source>
</evidence>
<dbReference type="EMBL" id="FUKI01000179">
    <property type="protein sequence ID" value="SJM96603.1"/>
    <property type="molecule type" value="Genomic_DNA"/>
</dbReference>
<sequence>MTLCVPAYAADITGTWQLHGTLQIDTSIKNQKQTSKKIDNAALVLGTQKHFVINGQAFQLSGNWTRKSAAFQGVLHTASATAFLNHIASDLKVKSGLILKPAASTATLTGTELANGTITGQWLITSKITFPKYPAQSGLLRISYHFTGKRSK</sequence>
<evidence type="ECO:0000313" key="1">
    <source>
        <dbReference type="EMBL" id="SJM96603.1"/>
    </source>
</evidence>
<dbReference type="AlphaFoldDB" id="A0A1R4HK72"/>
<reference evidence="2" key="1">
    <citation type="submission" date="2017-02" db="EMBL/GenBank/DDBJ databases">
        <authorList>
            <person name="Daims H."/>
        </authorList>
    </citation>
    <scope>NUCLEOTIDE SEQUENCE [LARGE SCALE GENOMIC DNA]</scope>
</reference>
<name>A0A1R4HK72_9GAMM</name>
<dbReference type="RefSeq" id="WP_087145409.1">
    <property type="nucleotide sequence ID" value="NZ_FUKI01000179.1"/>
</dbReference>
<organism evidence="1 2">
    <name type="scientific">Crenothrix polyspora</name>
    <dbReference type="NCBI Taxonomy" id="360316"/>
    <lineage>
        <taxon>Bacteria</taxon>
        <taxon>Pseudomonadati</taxon>
        <taxon>Pseudomonadota</taxon>
        <taxon>Gammaproteobacteria</taxon>
        <taxon>Methylococcales</taxon>
        <taxon>Crenotrichaceae</taxon>
        <taxon>Crenothrix</taxon>
    </lineage>
</organism>
<gene>
    <name evidence="1" type="ORF">CRENPOLYSF1_980008</name>
</gene>
<protein>
    <submittedName>
        <fullName evidence="1">Uncharacterized protein</fullName>
    </submittedName>
</protein>
<dbReference type="Proteomes" id="UP000195667">
    <property type="component" value="Unassembled WGS sequence"/>
</dbReference>